<organism evidence="1 2">
    <name type="scientific">Brassica cretica</name>
    <name type="common">Mustard</name>
    <dbReference type="NCBI Taxonomy" id="69181"/>
    <lineage>
        <taxon>Eukaryota</taxon>
        <taxon>Viridiplantae</taxon>
        <taxon>Streptophyta</taxon>
        <taxon>Embryophyta</taxon>
        <taxon>Tracheophyta</taxon>
        <taxon>Spermatophyta</taxon>
        <taxon>Magnoliopsida</taxon>
        <taxon>eudicotyledons</taxon>
        <taxon>Gunneridae</taxon>
        <taxon>Pentapetalae</taxon>
        <taxon>rosids</taxon>
        <taxon>malvids</taxon>
        <taxon>Brassicales</taxon>
        <taxon>Brassicaceae</taxon>
        <taxon>Brassiceae</taxon>
        <taxon>Brassica</taxon>
    </lineage>
</organism>
<proteinExistence type="predicted"/>
<dbReference type="EMBL" id="QGKW02002005">
    <property type="protein sequence ID" value="KAF2541560.1"/>
    <property type="molecule type" value="Genomic_DNA"/>
</dbReference>
<accession>A0A8S9G6H7</accession>
<dbReference type="Proteomes" id="UP000712281">
    <property type="component" value="Unassembled WGS sequence"/>
</dbReference>
<evidence type="ECO:0000313" key="1">
    <source>
        <dbReference type="EMBL" id="KAF2541560.1"/>
    </source>
</evidence>
<sequence>MGHAEKVTGQRGCSMRKRVGTAMSAKCAAHFKRFCEYISNQEVGQNKRLLLGQASSTEKCLEKLASKGLFVLSESILEIFGVSTRDDHQARPLVDIEEE</sequence>
<dbReference type="AlphaFoldDB" id="A0A8S9G6H7"/>
<comment type="caution">
    <text evidence="1">The sequence shown here is derived from an EMBL/GenBank/DDBJ whole genome shotgun (WGS) entry which is preliminary data.</text>
</comment>
<evidence type="ECO:0000313" key="2">
    <source>
        <dbReference type="Proteomes" id="UP000712281"/>
    </source>
</evidence>
<name>A0A8S9G6H7_BRACR</name>
<reference evidence="1" key="1">
    <citation type="submission" date="2019-12" db="EMBL/GenBank/DDBJ databases">
        <title>Genome sequencing and annotation of Brassica cretica.</title>
        <authorList>
            <person name="Studholme D.J."/>
            <person name="Sarris P.F."/>
        </authorList>
    </citation>
    <scope>NUCLEOTIDE SEQUENCE</scope>
    <source>
        <strain evidence="1">PFS-001/15</strain>
        <tissue evidence="1">Leaf</tissue>
    </source>
</reference>
<gene>
    <name evidence="1" type="ORF">F2Q68_00031143</name>
</gene>
<protein>
    <submittedName>
        <fullName evidence="1">Uncharacterized protein</fullName>
    </submittedName>
</protein>